<dbReference type="GO" id="GO:0045333">
    <property type="term" value="P:cellular respiration"/>
    <property type="evidence" value="ECO:0007669"/>
    <property type="project" value="InterPro"/>
</dbReference>
<evidence type="ECO:0000256" key="1">
    <source>
        <dbReference type="ARBA" id="ARBA00008918"/>
    </source>
</evidence>
<dbReference type="SUPFAM" id="SSF55961">
    <property type="entry name" value="Bet v1-like"/>
    <property type="match status" value="1"/>
</dbReference>
<gene>
    <name evidence="4" type="ORF">SAMN05421693_10749</name>
</gene>
<dbReference type="InterPro" id="IPR023393">
    <property type="entry name" value="START-like_dom_sf"/>
</dbReference>
<dbReference type="CDD" id="cd07813">
    <property type="entry name" value="COQ10p_like"/>
    <property type="match status" value="1"/>
</dbReference>
<proteinExistence type="inferred from homology"/>
<dbReference type="GO" id="GO:0048039">
    <property type="term" value="F:ubiquinone binding"/>
    <property type="evidence" value="ECO:0007669"/>
    <property type="project" value="InterPro"/>
</dbReference>
<dbReference type="InterPro" id="IPR005031">
    <property type="entry name" value="COQ10_START"/>
</dbReference>
<dbReference type="AlphaFoldDB" id="A0A1H9B1E1"/>
<accession>A0A1H9B1E1</accession>
<dbReference type="RefSeq" id="WP_090204734.1">
    <property type="nucleotide sequence ID" value="NZ_FOFO01000007.1"/>
</dbReference>
<feature type="domain" description="Coenzyme Q-binding protein COQ10 START" evidence="3">
    <location>
        <begin position="10"/>
        <end position="134"/>
    </location>
</feature>
<organism evidence="4 5">
    <name type="scientific">Ectothiorhodospira magna</name>
    <dbReference type="NCBI Taxonomy" id="867345"/>
    <lineage>
        <taxon>Bacteria</taxon>
        <taxon>Pseudomonadati</taxon>
        <taxon>Pseudomonadota</taxon>
        <taxon>Gammaproteobacteria</taxon>
        <taxon>Chromatiales</taxon>
        <taxon>Ectothiorhodospiraceae</taxon>
        <taxon>Ectothiorhodospira</taxon>
    </lineage>
</organism>
<evidence type="ECO:0000256" key="2">
    <source>
        <dbReference type="ARBA" id="ARBA00022649"/>
    </source>
</evidence>
<comment type="similarity">
    <text evidence="1">Belongs to the ribosome association toxin RatA family.</text>
</comment>
<dbReference type="EMBL" id="FOFO01000007">
    <property type="protein sequence ID" value="SEP82645.1"/>
    <property type="molecule type" value="Genomic_DNA"/>
</dbReference>
<sequence>MPSISRHALVPYTPKEMFDLVNDVAAYPRFLPGCRGSAVLSANEDEVRASIELAKGAVRKSFTTCNRLQRNKMIEMRLVEGPFRHLEGFWRFDAMSDTASRVSLDLEFEFSNRLMSMAFGPVFHQVANTLVDSFVKRAREVYGVR</sequence>
<keyword evidence="5" id="KW-1185">Reference proteome</keyword>
<protein>
    <submittedName>
        <fullName evidence="4">Ribosome association toxin PasT (RatA) of the RatAB toxin-antitoxin module</fullName>
    </submittedName>
</protein>
<evidence type="ECO:0000313" key="5">
    <source>
        <dbReference type="Proteomes" id="UP000199496"/>
    </source>
</evidence>
<dbReference type="Gene3D" id="3.30.530.20">
    <property type="match status" value="1"/>
</dbReference>
<dbReference type="Proteomes" id="UP000199496">
    <property type="component" value="Unassembled WGS sequence"/>
</dbReference>
<dbReference type="STRING" id="867345.SAMN05421693_10749"/>
<reference evidence="4 5" key="1">
    <citation type="submission" date="2016-10" db="EMBL/GenBank/DDBJ databases">
        <authorList>
            <person name="de Groot N.N."/>
        </authorList>
    </citation>
    <scope>NUCLEOTIDE SEQUENCE [LARGE SCALE GENOMIC DNA]</scope>
    <source>
        <strain evidence="4 5">B7-7</strain>
    </source>
</reference>
<evidence type="ECO:0000259" key="3">
    <source>
        <dbReference type="Pfam" id="PF03364"/>
    </source>
</evidence>
<name>A0A1H9B1E1_9GAMM</name>
<dbReference type="Pfam" id="PF03364">
    <property type="entry name" value="Polyketide_cyc"/>
    <property type="match status" value="1"/>
</dbReference>
<evidence type="ECO:0000313" key="4">
    <source>
        <dbReference type="EMBL" id="SEP82645.1"/>
    </source>
</evidence>
<dbReference type="PANTHER" id="PTHR12901">
    <property type="entry name" value="SPERM PROTEIN HOMOLOG"/>
    <property type="match status" value="1"/>
</dbReference>
<dbReference type="PANTHER" id="PTHR12901:SF10">
    <property type="entry name" value="COENZYME Q-BINDING PROTEIN COQ10, MITOCHONDRIAL"/>
    <property type="match status" value="1"/>
</dbReference>
<dbReference type="OrthoDB" id="9804759at2"/>
<keyword evidence="2" id="KW-1277">Toxin-antitoxin system</keyword>
<dbReference type="InterPro" id="IPR044996">
    <property type="entry name" value="COQ10-like"/>
</dbReference>